<evidence type="ECO:0008006" key="3">
    <source>
        <dbReference type="Google" id="ProtNLM"/>
    </source>
</evidence>
<evidence type="ECO:0000313" key="1">
    <source>
        <dbReference type="EMBL" id="PRC91218.1"/>
    </source>
</evidence>
<dbReference type="Pfam" id="PF07369">
    <property type="entry name" value="DUF1488"/>
    <property type="match status" value="1"/>
</dbReference>
<reference evidence="1 2" key="1">
    <citation type="submission" date="2018-02" db="EMBL/GenBank/DDBJ databases">
        <title>Solimicrobium silvestre gen. nov., sp. nov., isolated from alpine forest soil.</title>
        <authorList>
            <person name="Margesin R."/>
            <person name="Albuquerque L."/>
            <person name="Zhang D.-C."/>
            <person name="Froufe H.J.C."/>
            <person name="Severino R."/>
            <person name="Roxo I."/>
            <person name="Egas C."/>
            <person name="Da Costa M.S."/>
        </authorList>
    </citation>
    <scope>NUCLEOTIDE SEQUENCE [LARGE SCALE GENOMIC DNA]</scope>
    <source>
        <strain evidence="1 2">S20-91</strain>
    </source>
</reference>
<dbReference type="SUPFAM" id="SSF160272">
    <property type="entry name" value="Shew3726-like"/>
    <property type="match status" value="1"/>
</dbReference>
<name>A0A2S9GU32_9BURK</name>
<gene>
    <name evidence="1" type="ORF">S2091_4113</name>
</gene>
<dbReference type="InterPro" id="IPR036692">
    <property type="entry name" value="Shew3726-like_sf"/>
</dbReference>
<dbReference type="EMBL" id="PUGF01000027">
    <property type="protein sequence ID" value="PRC91218.1"/>
    <property type="molecule type" value="Genomic_DNA"/>
</dbReference>
<dbReference type="OrthoDB" id="8967044at2"/>
<dbReference type="InterPro" id="IPR009962">
    <property type="entry name" value="DUF1488"/>
</dbReference>
<evidence type="ECO:0000313" key="2">
    <source>
        <dbReference type="Proteomes" id="UP000237839"/>
    </source>
</evidence>
<sequence>MEISFPNLVMPKVTAMGTISFQTLVDGEYIWCEISCEALRDHFGAHSMDGNDLLYSFHMSKEEILQTARNYLELNGGRPVLLMAVNFK</sequence>
<dbReference type="RefSeq" id="WP_105533843.1">
    <property type="nucleotide sequence ID" value="NZ_PUGF01000027.1"/>
</dbReference>
<dbReference type="AlphaFoldDB" id="A0A2S9GU32"/>
<proteinExistence type="predicted"/>
<dbReference type="Proteomes" id="UP000237839">
    <property type="component" value="Unassembled WGS sequence"/>
</dbReference>
<organism evidence="1 2">
    <name type="scientific">Solimicrobium silvestre</name>
    <dbReference type="NCBI Taxonomy" id="2099400"/>
    <lineage>
        <taxon>Bacteria</taxon>
        <taxon>Pseudomonadati</taxon>
        <taxon>Pseudomonadota</taxon>
        <taxon>Betaproteobacteria</taxon>
        <taxon>Burkholderiales</taxon>
        <taxon>Oxalobacteraceae</taxon>
        <taxon>Solimicrobium</taxon>
    </lineage>
</organism>
<keyword evidence="2" id="KW-1185">Reference proteome</keyword>
<accession>A0A2S9GU32</accession>
<protein>
    <recommendedName>
        <fullName evidence="3">DUF1488 domain-containing protein</fullName>
    </recommendedName>
</protein>
<comment type="caution">
    <text evidence="1">The sequence shown here is derived from an EMBL/GenBank/DDBJ whole genome shotgun (WGS) entry which is preliminary data.</text>
</comment>